<feature type="transmembrane region" description="Helical" evidence="7">
    <location>
        <begin position="157"/>
        <end position="176"/>
    </location>
</feature>
<feature type="domain" description="DUF2179" evidence="8">
    <location>
        <begin position="227"/>
        <end position="281"/>
    </location>
</feature>
<keyword evidence="6" id="KW-0175">Coiled coil</keyword>
<keyword evidence="10" id="KW-1185">Reference proteome</keyword>
<dbReference type="EMBL" id="JAAMFK010000011">
    <property type="protein sequence ID" value="MBS9339231.1"/>
    <property type="molecule type" value="Genomic_DNA"/>
</dbReference>
<evidence type="ECO:0000256" key="7">
    <source>
        <dbReference type="SAM" id="Phobius"/>
    </source>
</evidence>
<dbReference type="Gene3D" id="3.30.70.120">
    <property type="match status" value="1"/>
</dbReference>
<sequence>MGKAQKKWRKVALTIVFFCMSVGLQVTGLNYFLIPNNIFSVGLNGIAQLFSLSSAAFFNLNIQTGVFFLLFNIPIGIVGWKMIGGQFTVLSFLNAVVVSILLILLPTHAFTTEPLLATLFGGLFVGAAIGVAMRYGFSTGGFDIIAMIVQKRTGKSIGAFMNIANGVIVVFAGFFIGWQNAMFTLIGIYATGQVVDALYTGYRKLTALIVTSKGEEVIDVLHRDLIRGITILPSSGAYTKRESTTLMTVLSRFELFEMQEAVRSVDPKAFINLLSTVSVAGEFWDADRQLQMKKSMGPKAVTIDAQLEAEQQLEEQLAQLEEQNNAGLETNKDGSDK</sequence>
<reference evidence="9 10" key="1">
    <citation type="submission" date="2020-02" db="EMBL/GenBank/DDBJ databases">
        <title>Fructobacillus sp. isolated from paper mulberry of Taiwan.</title>
        <authorList>
            <person name="Lin S.-T."/>
        </authorList>
    </citation>
    <scope>NUCLEOTIDE SEQUENCE [LARGE SCALE GENOMIC DNA]</scope>
    <source>
        <strain evidence="9 10">M2-14</strain>
    </source>
</reference>
<feature type="transmembrane region" description="Helical" evidence="7">
    <location>
        <begin position="117"/>
        <end position="137"/>
    </location>
</feature>
<dbReference type="InterPro" id="IPR003740">
    <property type="entry name" value="YitT"/>
</dbReference>
<keyword evidence="4 7" id="KW-1133">Transmembrane helix</keyword>
<keyword evidence="2" id="KW-1003">Cell membrane</keyword>
<gene>
    <name evidence="9" type="ORF">G6R29_06385</name>
</gene>
<comment type="caution">
    <text evidence="9">The sequence shown here is derived from an EMBL/GenBank/DDBJ whole genome shotgun (WGS) entry which is preliminary data.</text>
</comment>
<dbReference type="InterPro" id="IPR015867">
    <property type="entry name" value="N-reg_PII/ATP_PRibTrfase_C"/>
</dbReference>
<evidence type="ECO:0000256" key="3">
    <source>
        <dbReference type="ARBA" id="ARBA00022692"/>
    </source>
</evidence>
<evidence type="ECO:0000256" key="1">
    <source>
        <dbReference type="ARBA" id="ARBA00004651"/>
    </source>
</evidence>
<keyword evidence="5 7" id="KW-0472">Membrane</keyword>
<dbReference type="Proteomes" id="UP001519504">
    <property type="component" value="Unassembled WGS sequence"/>
</dbReference>
<dbReference type="InterPro" id="IPR019264">
    <property type="entry name" value="DUF2179"/>
</dbReference>
<evidence type="ECO:0000256" key="6">
    <source>
        <dbReference type="SAM" id="Coils"/>
    </source>
</evidence>
<keyword evidence="3 7" id="KW-0812">Transmembrane</keyword>
<evidence type="ECO:0000259" key="8">
    <source>
        <dbReference type="Pfam" id="PF10035"/>
    </source>
</evidence>
<feature type="transmembrane region" description="Helical" evidence="7">
    <location>
        <begin position="46"/>
        <end position="71"/>
    </location>
</feature>
<accession>A0ABS5R1C4</accession>
<evidence type="ECO:0000256" key="4">
    <source>
        <dbReference type="ARBA" id="ARBA00022989"/>
    </source>
</evidence>
<evidence type="ECO:0000313" key="10">
    <source>
        <dbReference type="Proteomes" id="UP001519504"/>
    </source>
</evidence>
<evidence type="ECO:0000256" key="2">
    <source>
        <dbReference type="ARBA" id="ARBA00022475"/>
    </source>
</evidence>
<dbReference type="CDD" id="cd16380">
    <property type="entry name" value="YitT_C"/>
    <property type="match status" value="1"/>
</dbReference>
<name>A0ABS5R1C4_9LACO</name>
<dbReference type="Pfam" id="PF10035">
    <property type="entry name" value="DUF2179"/>
    <property type="match status" value="1"/>
</dbReference>
<dbReference type="PANTHER" id="PTHR33545">
    <property type="entry name" value="UPF0750 MEMBRANE PROTEIN YITT-RELATED"/>
    <property type="match status" value="1"/>
</dbReference>
<dbReference type="PIRSF" id="PIRSF006483">
    <property type="entry name" value="Membrane_protein_YitT"/>
    <property type="match status" value="1"/>
</dbReference>
<dbReference type="InterPro" id="IPR051461">
    <property type="entry name" value="UPF0750_membrane"/>
</dbReference>
<feature type="coiled-coil region" evidence="6">
    <location>
        <begin position="303"/>
        <end position="330"/>
    </location>
</feature>
<evidence type="ECO:0000313" key="9">
    <source>
        <dbReference type="EMBL" id="MBS9339231.1"/>
    </source>
</evidence>
<feature type="transmembrane region" description="Helical" evidence="7">
    <location>
        <begin position="83"/>
        <end position="105"/>
    </location>
</feature>
<comment type="subcellular location">
    <subcellularLocation>
        <location evidence="1">Cell membrane</location>
        <topology evidence="1">Multi-pass membrane protein</topology>
    </subcellularLocation>
</comment>
<evidence type="ECO:0000256" key="5">
    <source>
        <dbReference type="ARBA" id="ARBA00023136"/>
    </source>
</evidence>
<dbReference type="RefSeq" id="WP_213809509.1">
    <property type="nucleotide sequence ID" value="NZ_JAAMFK010000011.1"/>
</dbReference>
<protein>
    <submittedName>
        <fullName evidence="9">YitT family protein</fullName>
    </submittedName>
</protein>
<dbReference type="Pfam" id="PF02588">
    <property type="entry name" value="YitT_membrane"/>
    <property type="match status" value="1"/>
</dbReference>
<organism evidence="9 10">
    <name type="scientific">Fructobacillus broussonetiae</name>
    <dbReference type="NCBI Taxonomy" id="2713173"/>
    <lineage>
        <taxon>Bacteria</taxon>
        <taxon>Bacillati</taxon>
        <taxon>Bacillota</taxon>
        <taxon>Bacilli</taxon>
        <taxon>Lactobacillales</taxon>
        <taxon>Lactobacillaceae</taxon>
        <taxon>Fructobacillus</taxon>
    </lineage>
</organism>
<feature type="transmembrane region" description="Helical" evidence="7">
    <location>
        <begin position="12"/>
        <end position="34"/>
    </location>
</feature>
<dbReference type="PANTHER" id="PTHR33545:SF5">
    <property type="entry name" value="UPF0750 MEMBRANE PROTEIN YITT"/>
    <property type="match status" value="1"/>
</dbReference>
<proteinExistence type="predicted"/>